<proteinExistence type="predicted"/>
<dbReference type="PROSITE" id="PS51257">
    <property type="entry name" value="PROKAR_LIPOPROTEIN"/>
    <property type="match status" value="1"/>
</dbReference>
<reference evidence="3" key="2">
    <citation type="submission" date="2023-07" db="EMBL/GenBank/DDBJ databases">
        <authorList>
            <person name="Bai X.-H."/>
            <person name="Wang H.-H."/>
            <person name="Wang J."/>
            <person name="Ma M.-Y."/>
            <person name="Hu H.-H."/>
            <person name="Song Z.-L."/>
            <person name="Ma H.-G."/>
            <person name="Fan Y."/>
            <person name="Du C.-Y."/>
            <person name="Xu J.-C."/>
        </authorList>
    </citation>
    <scope>NUCLEOTIDE SEQUENCE</scope>
    <source>
        <strain evidence="3">CZ1</strain>
    </source>
</reference>
<gene>
    <name evidence="3" type="ORF">Q2T42_19970</name>
</gene>
<keyword evidence="3" id="KW-0378">Hydrolase</keyword>
<dbReference type="Gene3D" id="2.40.10.10">
    <property type="entry name" value="Trypsin-like serine proteases"/>
    <property type="match status" value="2"/>
</dbReference>
<dbReference type="GO" id="GO:0006508">
    <property type="term" value="P:proteolysis"/>
    <property type="evidence" value="ECO:0007669"/>
    <property type="project" value="UniProtKB-KW"/>
</dbReference>
<accession>A0AA97ARE2</accession>
<feature type="chain" id="PRO_5041695984" evidence="2">
    <location>
        <begin position="21"/>
        <end position="271"/>
    </location>
</feature>
<name>A0AA97ARE2_LEPBY</name>
<dbReference type="SUPFAM" id="SSF50494">
    <property type="entry name" value="Trypsin-like serine proteases"/>
    <property type="match status" value="1"/>
</dbReference>
<feature type="region of interest" description="Disordered" evidence="1">
    <location>
        <begin position="245"/>
        <end position="271"/>
    </location>
</feature>
<dbReference type="InterPro" id="IPR043504">
    <property type="entry name" value="Peptidase_S1_PA_chymotrypsin"/>
</dbReference>
<reference evidence="3" key="1">
    <citation type="journal article" date="2023" name="Plants (Basel)">
        <title>Genomic Analysis of Leptolyngbya boryana CZ1 Reveals Efficient Carbon Fixation Modules.</title>
        <authorList>
            <person name="Bai X."/>
            <person name="Wang H."/>
            <person name="Cheng W."/>
            <person name="Wang J."/>
            <person name="Ma M."/>
            <person name="Hu H."/>
            <person name="Song Z."/>
            <person name="Ma H."/>
            <person name="Fan Y."/>
            <person name="Du C."/>
            <person name="Xu J."/>
        </authorList>
    </citation>
    <scope>NUCLEOTIDE SEQUENCE</scope>
    <source>
        <strain evidence="3">CZ1</strain>
    </source>
</reference>
<evidence type="ECO:0000256" key="2">
    <source>
        <dbReference type="SAM" id="SignalP"/>
    </source>
</evidence>
<protein>
    <submittedName>
        <fullName evidence="3">Serine protease</fullName>
    </submittedName>
</protein>
<dbReference type="Pfam" id="PF13365">
    <property type="entry name" value="Trypsin_2"/>
    <property type="match status" value="1"/>
</dbReference>
<dbReference type="AlphaFoldDB" id="A0AA97ARE2"/>
<sequence>MFKQPSILLLASTIALSSLSACNGFRQEKVQVSSGEQLAAHTKPSVVRIADGCQGKVYWRGNHKTYEVDNIALGSGYFVNANGYIVTNAHVTENSRDEDNCKSELWKSFIYQLAKDYDKDPAAILRDAEAMQKIAQNAQTSDYEAIRLVFLPTGDKLPFETKIAGKPVGEGKDVAVIKVEVKNAPVLKLGDSEQVQLQDHLTVAGFPGAGDSGVLNRKSAFVVSFTDGKLSAKKTTEDGAPVLQVSAPATHGNSGGPVLDDRGNRRIQKLN</sequence>
<keyword evidence="2" id="KW-0732">Signal</keyword>
<dbReference type="GO" id="GO:0008233">
    <property type="term" value="F:peptidase activity"/>
    <property type="evidence" value="ECO:0007669"/>
    <property type="project" value="UniProtKB-KW"/>
</dbReference>
<organism evidence="3">
    <name type="scientific">Leptolyngbya boryana CZ1</name>
    <dbReference type="NCBI Taxonomy" id="3060204"/>
    <lineage>
        <taxon>Bacteria</taxon>
        <taxon>Bacillati</taxon>
        <taxon>Cyanobacteriota</taxon>
        <taxon>Cyanophyceae</taxon>
        <taxon>Leptolyngbyales</taxon>
        <taxon>Leptolyngbyaceae</taxon>
        <taxon>Leptolyngbya group</taxon>
        <taxon>Leptolyngbya</taxon>
    </lineage>
</organism>
<dbReference type="PANTHER" id="PTHR43019">
    <property type="entry name" value="SERINE ENDOPROTEASE DEGS"/>
    <property type="match status" value="1"/>
</dbReference>
<dbReference type="RefSeq" id="WP_316426298.1">
    <property type="nucleotide sequence ID" value="NZ_CP130144.1"/>
</dbReference>
<evidence type="ECO:0000256" key="1">
    <source>
        <dbReference type="SAM" id="MobiDB-lite"/>
    </source>
</evidence>
<feature type="signal peptide" evidence="2">
    <location>
        <begin position="1"/>
        <end position="20"/>
    </location>
</feature>
<dbReference type="InterPro" id="IPR009003">
    <property type="entry name" value="Peptidase_S1_PA"/>
</dbReference>
<dbReference type="EMBL" id="CP130144">
    <property type="protein sequence ID" value="WNZ44110.1"/>
    <property type="molecule type" value="Genomic_DNA"/>
</dbReference>
<dbReference type="PANTHER" id="PTHR43019:SF23">
    <property type="entry name" value="PROTEASE DO-LIKE 5, CHLOROPLASTIC"/>
    <property type="match status" value="1"/>
</dbReference>
<evidence type="ECO:0000313" key="3">
    <source>
        <dbReference type="EMBL" id="WNZ44110.1"/>
    </source>
</evidence>
<keyword evidence="3" id="KW-0645">Protease</keyword>